<proteinExistence type="predicted"/>
<dbReference type="InterPro" id="IPR009959">
    <property type="entry name" value="Cyclase_SnoaL-like"/>
</dbReference>
<feature type="signal peptide" evidence="1">
    <location>
        <begin position="1"/>
        <end position="17"/>
    </location>
</feature>
<sequence length="160" mass="16981">MKALLIAGLLAAGAAHADPVADAARTYAAFWNTGDPALAKKALAPDFIDRTLPAGREQGVNGPLQASQFFRTAVPDLKAEATHIVPNGDLVSVRLHFTGHFTGKFGAVQGRGQAIDFQAFDLYHVVNGRIAENWHLEDNLTLLQQLGITPDPQSAASGTQ</sequence>
<evidence type="ECO:0000313" key="2">
    <source>
        <dbReference type="EMBL" id="MRW86315.1"/>
    </source>
</evidence>
<dbReference type="PANTHER" id="PTHR38436:SF1">
    <property type="entry name" value="ESTER CYCLASE"/>
    <property type="match status" value="1"/>
</dbReference>
<dbReference type="EMBL" id="WKJL01000015">
    <property type="protein sequence ID" value="MRW86315.1"/>
    <property type="molecule type" value="Genomic_DNA"/>
</dbReference>
<dbReference type="PANTHER" id="PTHR38436">
    <property type="entry name" value="POLYKETIDE CYCLASE SNOAL-LIKE DOMAIN"/>
    <property type="match status" value="1"/>
</dbReference>
<name>A0A844D8G4_9BURK</name>
<dbReference type="Pfam" id="PF07366">
    <property type="entry name" value="SnoaL"/>
    <property type="match status" value="1"/>
</dbReference>
<reference evidence="2 3" key="1">
    <citation type="submission" date="2019-11" db="EMBL/GenBank/DDBJ databases">
        <title>Novel species isolated from a subtropical stream in China.</title>
        <authorList>
            <person name="Lu H."/>
        </authorList>
    </citation>
    <scope>NUCLEOTIDE SEQUENCE [LARGE SCALE GENOMIC DNA]</scope>
    <source>
        <strain evidence="2 3">FT26W</strain>
    </source>
</reference>
<dbReference type="AlphaFoldDB" id="A0A844D8G4"/>
<keyword evidence="3" id="KW-1185">Reference proteome</keyword>
<keyword evidence="1" id="KW-0732">Signal</keyword>
<comment type="caution">
    <text evidence="2">The sequence shown here is derived from an EMBL/GenBank/DDBJ whole genome shotgun (WGS) entry which is preliminary data.</text>
</comment>
<dbReference type="RefSeq" id="WP_154359571.1">
    <property type="nucleotide sequence ID" value="NZ_WKJL01000015.1"/>
</dbReference>
<feature type="chain" id="PRO_5032558318" evidence="1">
    <location>
        <begin position="18"/>
        <end position="160"/>
    </location>
</feature>
<organism evidence="2 3">
    <name type="scientific">Duganella aquatilis</name>
    <dbReference type="NCBI Taxonomy" id="2666082"/>
    <lineage>
        <taxon>Bacteria</taxon>
        <taxon>Pseudomonadati</taxon>
        <taxon>Pseudomonadota</taxon>
        <taxon>Betaproteobacteria</taxon>
        <taxon>Burkholderiales</taxon>
        <taxon>Oxalobacteraceae</taxon>
        <taxon>Telluria group</taxon>
        <taxon>Duganella</taxon>
    </lineage>
</organism>
<dbReference type="GO" id="GO:0030638">
    <property type="term" value="P:polyketide metabolic process"/>
    <property type="evidence" value="ECO:0007669"/>
    <property type="project" value="InterPro"/>
</dbReference>
<evidence type="ECO:0000256" key="1">
    <source>
        <dbReference type="SAM" id="SignalP"/>
    </source>
</evidence>
<dbReference type="InterPro" id="IPR032710">
    <property type="entry name" value="NTF2-like_dom_sf"/>
</dbReference>
<dbReference type="Gene3D" id="3.10.450.50">
    <property type="match status" value="1"/>
</dbReference>
<dbReference type="Proteomes" id="UP000439986">
    <property type="component" value="Unassembled WGS sequence"/>
</dbReference>
<gene>
    <name evidence="2" type="ORF">GJ698_19775</name>
</gene>
<protein>
    <submittedName>
        <fullName evidence="2">Ester cyclase</fullName>
    </submittedName>
</protein>
<dbReference type="SUPFAM" id="SSF54427">
    <property type="entry name" value="NTF2-like"/>
    <property type="match status" value="1"/>
</dbReference>
<evidence type="ECO:0000313" key="3">
    <source>
        <dbReference type="Proteomes" id="UP000439986"/>
    </source>
</evidence>
<accession>A0A844D8G4</accession>